<accession>A0A1H7YH57</accession>
<dbReference type="EMBL" id="FOBB01000004">
    <property type="protein sequence ID" value="SEM45552.1"/>
    <property type="molecule type" value="Genomic_DNA"/>
</dbReference>
<keyword evidence="2" id="KW-1185">Reference proteome</keyword>
<evidence type="ECO:0000313" key="2">
    <source>
        <dbReference type="Proteomes" id="UP000198984"/>
    </source>
</evidence>
<dbReference type="RefSeq" id="WP_089915509.1">
    <property type="nucleotide sequence ID" value="NZ_FOBB01000004.1"/>
</dbReference>
<sequence>MAIVTGAIHMEGRVGGLIFYRRGNKTCCRSMPNYRPDSQSAASRQSAGEFGKASKAAKLIRHAMNGLWPLPHDGTLVNRLNKTLYSALLKDAVHPRGQRTLAPAALQQTLTGFRFN</sequence>
<protein>
    <submittedName>
        <fullName evidence="1">Uncharacterized protein</fullName>
    </submittedName>
</protein>
<proteinExistence type="predicted"/>
<dbReference type="Proteomes" id="UP000198984">
    <property type="component" value="Unassembled WGS sequence"/>
</dbReference>
<dbReference type="STRING" id="573321.SAMN04488505_104451"/>
<dbReference type="AlphaFoldDB" id="A0A1H7YH57"/>
<organism evidence="1 2">
    <name type="scientific">Chitinophaga rupis</name>
    <dbReference type="NCBI Taxonomy" id="573321"/>
    <lineage>
        <taxon>Bacteria</taxon>
        <taxon>Pseudomonadati</taxon>
        <taxon>Bacteroidota</taxon>
        <taxon>Chitinophagia</taxon>
        <taxon>Chitinophagales</taxon>
        <taxon>Chitinophagaceae</taxon>
        <taxon>Chitinophaga</taxon>
    </lineage>
</organism>
<dbReference type="OrthoDB" id="681012at2"/>
<gene>
    <name evidence="1" type="ORF">SAMN04488505_104451</name>
</gene>
<reference evidence="1 2" key="1">
    <citation type="submission" date="2016-10" db="EMBL/GenBank/DDBJ databases">
        <authorList>
            <person name="de Groot N.N."/>
        </authorList>
    </citation>
    <scope>NUCLEOTIDE SEQUENCE [LARGE SCALE GENOMIC DNA]</scope>
    <source>
        <strain evidence="1 2">DSM 21039</strain>
    </source>
</reference>
<name>A0A1H7YH57_9BACT</name>
<evidence type="ECO:0000313" key="1">
    <source>
        <dbReference type="EMBL" id="SEM45552.1"/>
    </source>
</evidence>